<gene>
    <name evidence="1" type="ORF">GALL_144300</name>
</gene>
<proteinExistence type="predicted"/>
<comment type="caution">
    <text evidence="1">The sequence shown here is derived from an EMBL/GenBank/DDBJ whole genome shotgun (WGS) entry which is preliminary data.</text>
</comment>
<accession>A0A1J5S6M1</accession>
<sequence length="205" mass="22534">MTKYLVSACLILALTSAMAQAKDQKPGVERWAIKTTVAKTVPSPTPIDFDKFIGLSDPPSAAHNNPNFQKTRYQGEDQIVSVRGYVFLVAGESDGDYHIQISNNPTSGDQCIVVEVPKDDPIYVPDQSVREQAGVVRQLIREKLLHGREPSSTGSVIQHPPYMEFTGGLFFDDAHVGDPPRGKKGMHAATLWEIHPVIAARFIKP</sequence>
<dbReference type="AlphaFoldDB" id="A0A1J5S6M1"/>
<protein>
    <submittedName>
        <fullName evidence="1">Uncharacterized protein</fullName>
    </submittedName>
</protein>
<reference evidence="1" key="1">
    <citation type="submission" date="2016-10" db="EMBL/GenBank/DDBJ databases">
        <title>Sequence of Gallionella enrichment culture.</title>
        <authorList>
            <person name="Poehlein A."/>
            <person name="Muehling M."/>
            <person name="Daniel R."/>
        </authorList>
    </citation>
    <scope>NUCLEOTIDE SEQUENCE</scope>
</reference>
<dbReference type="EMBL" id="MLJW01000065">
    <property type="protein sequence ID" value="OIR03571.1"/>
    <property type="molecule type" value="Genomic_DNA"/>
</dbReference>
<organism evidence="1">
    <name type="scientific">mine drainage metagenome</name>
    <dbReference type="NCBI Taxonomy" id="410659"/>
    <lineage>
        <taxon>unclassified sequences</taxon>
        <taxon>metagenomes</taxon>
        <taxon>ecological metagenomes</taxon>
    </lineage>
</organism>
<name>A0A1J5S6M1_9ZZZZ</name>
<evidence type="ECO:0000313" key="1">
    <source>
        <dbReference type="EMBL" id="OIR03571.1"/>
    </source>
</evidence>